<dbReference type="Pfam" id="PF00160">
    <property type="entry name" value="Pro_isomerase"/>
    <property type="match status" value="1"/>
</dbReference>
<dbReference type="InterPro" id="IPR002130">
    <property type="entry name" value="Cyclophilin-type_PPIase_dom"/>
</dbReference>
<gene>
    <name evidence="11" type="ORF">H4R26_003972</name>
</gene>
<feature type="domain" description="RRM" evidence="10">
    <location>
        <begin position="11"/>
        <end position="89"/>
    </location>
</feature>
<comment type="function">
    <text evidence="2">PPIases accelerate the folding of proteins. It catalyzes the cis-trans isomerization of proline imidic peptide bonds in oligopeptides.</text>
</comment>
<keyword evidence="12" id="KW-1185">Reference proteome</keyword>
<reference evidence="11" key="1">
    <citation type="submission" date="2022-07" db="EMBL/GenBank/DDBJ databases">
        <title>Phylogenomic reconstructions and comparative analyses of Kickxellomycotina fungi.</title>
        <authorList>
            <person name="Reynolds N.K."/>
            <person name="Stajich J.E."/>
            <person name="Barry K."/>
            <person name="Grigoriev I.V."/>
            <person name="Crous P."/>
            <person name="Smith M.E."/>
        </authorList>
    </citation>
    <scope>NUCLEOTIDE SEQUENCE</scope>
    <source>
        <strain evidence="11">IMI 214461</strain>
    </source>
</reference>
<feature type="compositionally biased region" description="Polar residues" evidence="8">
    <location>
        <begin position="115"/>
        <end position="124"/>
    </location>
</feature>
<dbReference type="PROSITE" id="PS50102">
    <property type="entry name" value="RRM"/>
    <property type="match status" value="1"/>
</dbReference>
<dbReference type="GO" id="GO:0071013">
    <property type="term" value="C:catalytic step 2 spliceosome"/>
    <property type="evidence" value="ECO:0007669"/>
    <property type="project" value="TreeGrafter"/>
</dbReference>
<dbReference type="EC" id="5.2.1.8" evidence="3"/>
<evidence type="ECO:0000313" key="11">
    <source>
        <dbReference type="EMBL" id="KAJ2001737.1"/>
    </source>
</evidence>
<dbReference type="GO" id="GO:0003755">
    <property type="term" value="F:peptidyl-prolyl cis-trans isomerase activity"/>
    <property type="evidence" value="ECO:0007669"/>
    <property type="project" value="UniProtKB-KW"/>
</dbReference>
<dbReference type="FunFam" id="2.40.100.10:FF:000008">
    <property type="entry name" value="Peptidyl-prolyl cis-trans isomerase"/>
    <property type="match status" value="1"/>
</dbReference>
<dbReference type="PROSITE" id="PS00170">
    <property type="entry name" value="CSA_PPIASE_1"/>
    <property type="match status" value="1"/>
</dbReference>
<evidence type="ECO:0000313" key="12">
    <source>
        <dbReference type="Proteomes" id="UP001150907"/>
    </source>
</evidence>
<accession>A0A9W8BI14</accession>
<organism evidence="11 12">
    <name type="scientific">Coemansia thaxteri</name>
    <dbReference type="NCBI Taxonomy" id="2663907"/>
    <lineage>
        <taxon>Eukaryota</taxon>
        <taxon>Fungi</taxon>
        <taxon>Fungi incertae sedis</taxon>
        <taxon>Zoopagomycota</taxon>
        <taxon>Kickxellomycotina</taxon>
        <taxon>Kickxellomycetes</taxon>
        <taxon>Kickxellales</taxon>
        <taxon>Kickxellaceae</taxon>
        <taxon>Coemansia</taxon>
    </lineage>
</organism>
<dbReference type="AlphaFoldDB" id="A0A9W8BI14"/>
<dbReference type="SUPFAM" id="SSF54928">
    <property type="entry name" value="RNA-binding domain, RBD"/>
    <property type="match status" value="1"/>
</dbReference>
<comment type="similarity">
    <text evidence="6">Belongs to the cyclophilin-type PPIase family. PPIL1 subfamily.</text>
</comment>
<evidence type="ECO:0000256" key="8">
    <source>
        <dbReference type="SAM" id="MobiDB-lite"/>
    </source>
</evidence>
<dbReference type="Pfam" id="PF00076">
    <property type="entry name" value="RRM_1"/>
    <property type="match status" value="1"/>
</dbReference>
<dbReference type="SUPFAM" id="SSF50891">
    <property type="entry name" value="Cyclophilin-like"/>
    <property type="match status" value="1"/>
</dbReference>
<dbReference type="InterPro" id="IPR035979">
    <property type="entry name" value="RBD_domain_sf"/>
</dbReference>
<evidence type="ECO:0000259" key="10">
    <source>
        <dbReference type="PROSITE" id="PS50102"/>
    </source>
</evidence>
<keyword evidence="7" id="KW-0694">RNA-binding</keyword>
<feature type="domain" description="PPIase cyclophilin-type" evidence="9">
    <location>
        <begin position="177"/>
        <end position="324"/>
    </location>
</feature>
<dbReference type="GO" id="GO:0006457">
    <property type="term" value="P:protein folding"/>
    <property type="evidence" value="ECO:0007669"/>
    <property type="project" value="InterPro"/>
</dbReference>
<proteinExistence type="inferred from homology"/>
<feature type="region of interest" description="Disordered" evidence="8">
    <location>
        <begin position="107"/>
        <end position="126"/>
    </location>
</feature>
<evidence type="ECO:0000256" key="6">
    <source>
        <dbReference type="ARBA" id="ARBA00038147"/>
    </source>
</evidence>
<dbReference type="EMBL" id="JANBQF010000371">
    <property type="protein sequence ID" value="KAJ2001737.1"/>
    <property type="molecule type" value="Genomic_DNA"/>
</dbReference>
<protein>
    <recommendedName>
        <fullName evidence="3">peptidylprolyl isomerase</fullName>
        <ecNumber evidence="3">5.2.1.8</ecNumber>
    </recommendedName>
</protein>
<dbReference type="PROSITE" id="PS50072">
    <property type="entry name" value="CSA_PPIASE_2"/>
    <property type="match status" value="1"/>
</dbReference>
<evidence type="ECO:0000256" key="1">
    <source>
        <dbReference type="ARBA" id="ARBA00000971"/>
    </source>
</evidence>
<dbReference type="Gene3D" id="3.30.70.330">
    <property type="match status" value="1"/>
</dbReference>
<comment type="caution">
    <text evidence="11">The sequence shown here is derived from an EMBL/GenBank/DDBJ whole genome shotgun (WGS) entry which is preliminary data.</text>
</comment>
<comment type="catalytic activity">
    <reaction evidence="1">
        <text>[protein]-peptidylproline (omega=180) = [protein]-peptidylproline (omega=0)</text>
        <dbReference type="Rhea" id="RHEA:16237"/>
        <dbReference type="Rhea" id="RHEA-COMP:10747"/>
        <dbReference type="Rhea" id="RHEA-COMP:10748"/>
        <dbReference type="ChEBI" id="CHEBI:83833"/>
        <dbReference type="ChEBI" id="CHEBI:83834"/>
        <dbReference type="EC" id="5.2.1.8"/>
    </reaction>
</comment>
<dbReference type="OrthoDB" id="271386at2759"/>
<name>A0A9W8BI14_9FUNG</name>
<dbReference type="InterPro" id="IPR012677">
    <property type="entry name" value="Nucleotide-bd_a/b_plait_sf"/>
</dbReference>
<dbReference type="Gene3D" id="2.40.100.10">
    <property type="entry name" value="Cyclophilin-like"/>
    <property type="match status" value="1"/>
</dbReference>
<keyword evidence="4" id="KW-0697">Rotamase</keyword>
<evidence type="ECO:0000259" key="9">
    <source>
        <dbReference type="PROSITE" id="PS50072"/>
    </source>
</evidence>
<keyword evidence="5" id="KW-0413">Isomerase</keyword>
<evidence type="ECO:0000256" key="4">
    <source>
        <dbReference type="ARBA" id="ARBA00023110"/>
    </source>
</evidence>
<evidence type="ECO:0000256" key="5">
    <source>
        <dbReference type="ARBA" id="ARBA00023235"/>
    </source>
</evidence>
<dbReference type="InterPro" id="IPR044666">
    <property type="entry name" value="Cyclophilin_A-like"/>
</dbReference>
<evidence type="ECO:0000256" key="3">
    <source>
        <dbReference type="ARBA" id="ARBA00013194"/>
    </source>
</evidence>
<dbReference type="GO" id="GO:0003723">
    <property type="term" value="F:RNA binding"/>
    <property type="evidence" value="ECO:0007669"/>
    <property type="project" value="UniProtKB-UniRule"/>
</dbReference>
<dbReference type="InterPro" id="IPR029000">
    <property type="entry name" value="Cyclophilin-like_dom_sf"/>
</dbReference>
<dbReference type="InterPro" id="IPR000504">
    <property type="entry name" value="RRM_dom"/>
</dbReference>
<dbReference type="Proteomes" id="UP001150907">
    <property type="component" value="Unassembled WGS sequence"/>
</dbReference>
<dbReference type="InterPro" id="IPR020892">
    <property type="entry name" value="Cyclophilin-type_PPIase_CS"/>
</dbReference>
<dbReference type="SMART" id="SM00360">
    <property type="entry name" value="RRM"/>
    <property type="match status" value="1"/>
</dbReference>
<dbReference type="PANTHER" id="PTHR45625:SF4">
    <property type="entry name" value="PEPTIDYLPROLYL ISOMERASE DOMAIN AND WD REPEAT-CONTAINING PROTEIN 1"/>
    <property type="match status" value="1"/>
</dbReference>
<dbReference type="PANTHER" id="PTHR45625">
    <property type="entry name" value="PEPTIDYL-PROLYL CIS-TRANS ISOMERASE-RELATED"/>
    <property type="match status" value="1"/>
</dbReference>
<evidence type="ECO:0000256" key="2">
    <source>
        <dbReference type="ARBA" id="ARBA00002388"/>
    </source>
</evidence>
<evidence type="ECO:0000256" key="7">
    <source>
        <dbReference type="PROSITE-ProRule" id="PRU00176"/>
    </source>
</evidence>
<sequence length="335" mass="36662">MDHFIEGQEGNVVFLGNVGFDTSEEQLKKMLELAGPVVDIRLVFDPMSNRSRGFGFCQFVDSGIAASAIKNLNDSVVDGRNIKIGFADRDRVQRYFGTDGTRLGGSLRPGLADSMTPTTPSYSGGKQGMEKVARLIDSLDAEQKAEFLAQFRSFAGVNTTKARMELREGPTGDVTLQTSMGDITLELYWNEAPRTCKNFYELADKGYYNNVVFHRIIHDFMIQGGDPTGTGRGGESIYGGKFEDEISKALKHTGAGVISMANSGPNTNGSQFFVTLAPTRHLDGKHTVFGRVCSGMDVVKRMGQVRTDQRDRPVESVKILQAHTCSDTNNDMSLA</sequence>
<dbReference type="PRINTS" id="PR00153">
    <property type="entry name" value="CSAPPISMRASE"/>
</dbReference>